<dbReference type="CDD" id="cd14498">
    <property type="entry name" value="DSP"/>
    <property type="match status" value="1"/>
</dbReference>
<feature type="region of interest" description="Disordered" evidence="2">
    <location>
        <begin position="266"/>
        <end position="324"/>
    </location>
</feature>
<accession>A0ABR3GGH8</accession>
<evidence type="ECO:0000313" key="5">
    <source>
        <dbReference type="Proteomes" id="UP001447188"/>
    </source>
</evidence>
<evidence type="ECO:0000259" key="3">
    <source>
        <dbReference type="SMART" id="SM00195"/>
    </source>
</evidence>
<dbReference type="InterPro" id="IPR029021">
    <property type="entry name" value="Prot-tyrosine_phosphatase-like"/>
</dbReference>
<feature type="compositionally biased region" description="Polar residues" evidence="2">
    <location>
        <begin position="9"/>
        <end position="19"/>
    </location>
</feature>
<protein>
    <recommendedName>
        <fullName evidence="3">Tyrosine-protein phosphatase domain-containing protein</fullName>
    </recommendedName>
</protein>
<organism evidence="4 5">
    <name type="scientific">Discina gigas</name>
    <dbReference type="NCBI Taxonomy" id="1032678"/>
    <lineage>
        <taxon>Eukaryota</taxon>
        <taxon>Fungi</taxon>
        <taxon>Dikarya</taxon>
        <taxon>Ascomycota</taxon>
        <taxon>Pezizomycotina</taxon>
        <taxon>Pezizomycetes</taxon>
        <taxon>Pezizales</taxon>
        <taxon>Discinaceae</taxon>
        <taxon>Discina</taxon>
    </lineage>
</organism>
<dbReference type="EMBL" id="JBBBZM010000078">
    <property type="protein sequence ID" value="KAL0635049.1"/>
    <property type="molecule type" value="Genomic_DNA"/>
</dbReference>
<dbReference type="PANTHER" id="PTHR46588:SF1">
    <property type="entry name" value="SERINE_THREONINE_TYROSINE-INTERACTING PROTEIN"/>
    <property type="match status" value="1"/>
</dbReference>
<dbReference type="InterPro" id="IPR000340">
    <property type="entry name" value="Dual-sp_phosphatase_cat-dom"/>
</dbReference>
<dbReference type="SMART" id="SM00195">
    <property type="entry name" value="DSPc"/>
    <property type="match status" value="1"/>
</dbReference>
<sequence length="324" mass="35497">MASAAAHNPGNSHQPNNAYTAGLPAPPRILIPPPTLNPEIRQFDGSNHPSLEHMVVSSESSTLPTSLQDWKYESRREAQQILNHLWLGPLSAARTVEFVKRENITLLLAIRSVMTAKAKLLATQLPGVRFESIDVSGNQELIGQFQHATDIIDEHYLSGLGENCPVGLSIPINGRELHAYQRSYFQASRCLPPGGKTLLFCESGNERSAAVAAAYVMQHLGGSAVQAIQHVQSRRFCVCFDDSMKWLLLSYEPIWTARRQAYVESRSNGQLSPGQPGSGGVSPLRGDKKRTLEEYDDEDGESPVQVGNRPSAPFADGEHDTDMS</sequence>
<feature type="domain" description="Tyrosine-protein phosphatase" evidence="3">
    <location>
        <begin position="77"/>
        <end position="254"/>
    </location>
</feature>
<dbReference type="SUPFAM" id="SSF52799">
    <property type="entry name" value="(Phosphotyrosine protein) phosphatases II"/>
    <property type="match status" value="1"/>
</dbReference>
<evidence type="ECO:0000256" key="2">
    <source>
        <dbReference type="SAM" id="MobiDB-lite"/>
    </source>
</evidence>
<keyword evidence="5" id="KW-1185">Reference proteome</keyword>
<dbReference type="PANTHER" id="PTHR46588">
    <property type="entry name" value="SERINE/THREONINE/TYROSINE-INTERACTING PROTEIN"/>
    <property type="match status" value="1"/>
</dbReference>
<reference evidence="4 5" key="1">
    <citation type="submission" date="2024-02" db="EMBL/GenBank/DDBJ databases">
        <title>Discinaceae phylogenomics.</title>
        <authorList>
            <person name="Dirks A.C."/>
            <person name="James T.Y."/>
        </authorList>
    </citation>
    <scope>NUCLEOTIDE SEQUENCE [LARGE SCALE GENOMIC DNA]</scope>
    <source>
        <strain evidence="4 5">ACD0624</strain>
    </source>
</reference>
<proteinExistence type="inferred from homology"/>
<evidence type="ECO:0000313" key="4">
    <source>
        <dbReference type="EMBL" id="KAL0635049.1"/>
    </source>
</evidence>
<dbReference type="Pfam" id="PF00782">
    <property type="entry name" value="DSPc"/>
    <property type="match status" value="1"/>
</dbReference>
<dbReference type="Gene3D" id="3.90.190.10">
    <property type="entry name" value="Protein tyrosine phosphatase superfamily"/>
    <property type="match status" value="1"/>
</dbReference>
<comment type="caution">
    <text evidence="4">The sequence shown here is derived from an EMBL/GenBank/DDBJ whole genome shotgun (WGS) entry which is preliminary data.</text>
</comment>
<dbReference type="InterPro" id="IPR052449">
    <property type="entry name" value="STYX-Interacting_Phosphatase"/>
</dbReference>
<dbReference type="Proteomes" id="UP001447188">
    <property type="component" value="Unassembled WGS sequence"/>
</dbReference>
<feature type="region of interest" description="Disordered" evidence="2">
    <location>
        <begin position="1"/>
        <end position="25"/>
    </location>
</feature>
<evidence type="ECO:0000256" key="1">
    <source>
        <dbReference type="ARBA" id="ARBA00009649"/>
    </source>
</evidence>
<dbReference type="InterPro" id="IPR020422">
    <property type="entry name" value="TYR_PHOSPHATASE_DUAL_dom"/>
</dbReference>
<name>A0ABR3GGH8_9PEZI</name>
<comment type="similarity">
    <text evidence="1">Belongs to the protein-tyrosine phosphatase family. Non-receptor class subfamily.</text>
</comment>
<gene>
    <name evidence="4" type="ORF">Q9L58_005978</name>
</gene>